<keyword evidence="5 6" id="KW-0067">ATP-binding</keyword>
<dbReference type="CDD" id="cd00477">
    <property type="entry name" value="FTHFS"/>
    <property type="match status" value="1"/>
</dbReference>
<reference evidence="7" key="1">
    <citation type="submission" date="2021-07" db="EMBL/GenBank/DDBJ databases">
        <title>Draft genome sequence of carbapenem-resistant Aeromonas spp. in Japan.</title>
        <authorList>
            <person name="Maehana S."/>
            <person name="Suzuki M."/>
            <person name="Kitasato H."/>
        </authorList>
    </citation>
    <scope>NUCLEOTIDE SEQUENCE</scope>
    <source>
        <strain evidence="7">KAM348</strain>
    </source>
</reference>
<dbReference type="NCBIfam" id="NF010030">
    <property type="entry name" value="PRK13505.1"/>
    <property type="match status" value="1"/>
</dbReference>
<dbReference type="SUPFAM" id="SSF52540">
    <property type="entry name" value="P-loop containing nucleoside triphosphate hydrolases"/>
    <property type="match status" value="1"/>
</dbReference>
<dbReference type="InterPro" id="IPR020628">
    <property type="entry name" value="Formate_THF_ligase_CS"/>
</dbReference>
<proteinExistence type="inferred from homology"/>
<dbReference type="Pfam" id="PF01268">
    <property type="entry name" value="FTHFS"/>
    <property type="match status" value="1"/>
</dbReference>
<name>A0AAI9KSM4_AERCA</name>
<comment type="catalytic activity">
    <reaction evidence="6">
        <text>(6S)-5,6,7,8-tetrahydrofolate + formate + ATP = (6R)-10-formyltetrahydrofolate + ADP + phosphate</text>
        <dbReference type="Rhea" id="RHEA:20221"/>
        <dbReference type="ChEBI" id="CHEBI:15740"/>
        <dbReference type="ChEBI" id="CHEBI:30616"/>
        <dbReference type="ChEBI" id="CHEBI:43474"/>
        <dbReference type="ChEBI" id="CHEBI:57453"/>
        <dbReference type="ChEBI" id="CHEBI:195366"/>
        <dbReference type="ChEBI" id="CHEBI:456216"/>
        <dbReference type="EC" id="6.3.4.3"/>
    </reaction>
</comment>
<dbReference type="InterPro" id="IPR027417">
    <property type="entry name" value="P-loop_NTPase"/>
</dbReference>
<dbReference type="Gene3D" id="3.10.410.10">
    <property type="entry name" value="Formyltetrahydrofolate synthetase, domain 3"/>
    <property type="match status" value="1"/>
</dbReference>
<dbReference type="GO" id="GO:0004329">
    <property type="term" value="F:formate-tetrahydrofolate ligase activity"/>
    <property type="evidence" value="ECO:0007669"/>
    <property type="project" value="UniProtKB-UniRule"/>
</dbReference>
<evidence type="ECO:0000256" key="6">
    <source>
        <dbReference type="HAMAP-Rule" id="MF_01543"/>
    </source>
</evidence>
<keyword evidence="4 6" id="KW-0547">Nucleotide-binding</keyword>
<evidence type="ECO:0000313" key="7">
    <source>
        <dbReference type="EMBL" id="GJA55137.1"/>
    </source>
</evidence>
<keyword evidence="2 6" id="KW-0554">One-carbon metabolism</keyword>
<dbReference type="NCBIfam" id="NF010031">
    <property type="entry name" value="PRK13506.1"/>
    <property type="match status" value="1"/>
</dbReference>
<feature type="binding site" evidence="6">
    <location>
        <begin position="83"/>
        <end position="90"/>
    </location>
    <ligand>
        <name>ATP</name>
        <dbReference type="ChEBI" id="CHEBI:30616"/>
    </ligand>
</feature>
<dbReference type="PROSITE" id="PS00722">
    <property type="entry name" value="FTHFS_2"/>
    <property type="match status" value="1"/>
</dbReference>
<evidence type="ECO:0000256" key="5">
    <source>
        <dbReference type="ARBA" id="ARBA00022840"/>
    </source>
</evidence>
<dbReference type="Proteomes" id="UP000887009">
    <property type="component" value="Unassembled WGS sequence"/>
</dbReference>
<comment type="similarity">
    <text evidence="6">Belongs to the formate--tetrahydrofolate ligase family.</text>
</comment>
<dbReference type="HAMAP" id="MF_01543">
    <property type="entry name" value="FTHFS"/>
    <property type="match status" value="1"/>
</dbReference>
<dbReference type="Gene3D" id="3.30.1510.10">
    <property type="entry name" value="Domain 2, N(10)-formyltetrahydrofolate synthetase"/>
    <property type="match status" value="1"/>
</dbReference>
<dbReference type="AlphaFoldDB" id="A0AAI9KSM4"/>
<evidence type="ECO:0000256" key="4">
    <source>
        <dbReference type="ARBA" id="ARBA00022741"/>
    </source>
</evidence>
<organism evidence="7 8">
    <name type="scientific">Aeromonas caviae</name>
    <name type="common">Aeromonas punctata</name>
    <dbReference type="NCBI Taxonomy" id="648"/>
    <lineage>
        <taxon>Bacteria</taxon>
        <taxon>Pseudomonadati</taxon>
        <taxon>Pseudomonadota</taxon>
        <taxon>Gammaproteobacteria</taxon>
        <taxon>Aeromonadales</taxon>
        <taxon>Aeromonadaceae</taxon>
        <taxon>Aeromonas</taxon>
    </lineage>
</organism>
<evidence type="ECO:0000256" key="2">
    <source>
        <dbReference type="ARBA" id="ARBA00022563"/>
    </source>
</evidence>
<dbReference type="EMBL" id="BPNL01000028">
    <property type="protein sequence ID" value="GJA55137.1"/>
    <property type="molecule type" value="Genomic_DNA"/>
</dbReference>
<accession>A0AAI9KSM4</accession>
<dbReference type="GO" id="GO:0035999">
    <property type="term" value="P:tetrahydrofolate interconversion"/>
    <property type="evidence" value="ECO:0007669"/>
    <property type="project" value="UniProtKB-UniRule"/>
</dbReference>
<evidence type="ECO:0000256" key="3">
    <source>
        <dbReference type="ARBA" id="ARBA00022598"/>
    </source>
</evidence>
<evidence type="ECO:0000313" key="8">
    <source>
        <dbReference type="Proteomes" id="UP000887009"/>
    </source>
</evidence>
<dbReference type="Gene3D" id="3.40.50.300">
    <property type="entry name" value="P-loop containing nucleotide triphosphate hydrolases"/>
    <property type="match status" value="1"/>
</dbReference>
<comment type="pathway">
    <text evidence="1 6">One-carbon metabolism; tetrahydrofolate interconversion.</text>
</comment>
<sequence length="595" mass="62687">MIPLDFAAYLTLHANEVLMLSDIEISRQSPRLPIAEVAAQLGIAAAHLHPHGHYKGKLDLALLHHAPAREPGKLVLVSAITPTPLGEGKTVTTIGLSMGLNHIGQPSIATIRQPSLGPVFGVKGGAAGGGMAQVVPMEEMNLHLTGDFHALTAAHNLASAALDARLFHERKLGDQFSARTGLARLDIDPANILWPRTLDMNDRALRHLTLGQGGAADGVERPDRFVITAASELMAILALARDLKDLRARIGRIQLALDLRGKPVTAEQLEVAGAMTVLLKDALKPTLMQTTEQTPVLVHAGPFANIAHGNSSVIADRMALGLADYVVTEAGFGSDMGLEKFFNIKYRQSDLAPACVVLVATVRGLKANSGLLDIRPGQPLPASLQGEDLPTLTAGCANLAWHIHNARRYGVPVVVAINRFPTDSDAELALLEAAARQAGACGVALSRAFTDGGAGAADLAHAVVVACKQPSEVRLLYPDEMSLAAKLATLVECGYGGRGVTLSDKARQQLARLSAEGQDHLPVCMAKTPLSISHDPARKGVPTDFEVPIEEVKLCAGAGFVYALAGPIMTMPGLGSLPAYRHIDIDDDGEIVGLS</sequence>
<evidence type="ECO:0000256" key="1">
    <source>
        <dbReference type="ARBA" id="ARBA00004777"/>
    </source>
</evidence>
<protein>
    <recommendedName>
        <fullName evidence="6">Formate--tetrahydrofolate ligase</fullName>
        <ecNumber evidence="6">6.3.4.3</ecNumber>
    </recommendedName>
    <alternativeName>
        <fullName evidence="6">Formyltetrahydrofolate synthetase</fullName>
        <shortName evidence="6">FHS</shortName>
        <shortName evidence="6">FTHFS</shortName>
    </alternativeName>
</protein>
<dbReference type="EC" id="6.3.4.3" evidence="6"/>
<dbReference type="InterPro" id="IPR000559">
    <property type="entry name" value="Formate_THF_ligase"/>
</dbReference>
<dbReference type="GO" id="GO:0005524">
    <property type="term" value="F:ATP binding"/>
    <property type="evidence" value="ECO:0007669"/>
    <property type="project" value="UniProtKB-UniRule"/>
</dbReference>
<keyword evidence="3 6" id="KW-0436">Ligase</keyword>
<gene>
    <name evidence="6 7" type="primary">fhs</name>
    <name evidence="7" type="ORF">KAM348_25600</name>
</gene>
<comment type="caution">
    <text evidence="7">The sequence shown here is derived from an EMBL/GenBank/DDBJ whole genome shotgun (WGS) entry which is preliminary data.</text>
</comment>